<organism evidence="3 4">
    <name type="scientific">Merismopedia glauca CCAP 1448/3</name>
    <dbReference type="NCBI Taxonomy" id="1296344"/>
    <lineage>
        <taxon>Bacteria</taxon>
        <taxon>Bacillati</taxon>
        <taxon>Cyanobacteriota</taxon>
        <taxon>Cyanophyceae</taxon>
        <taxon>Synechococcales</taxon>
        <taxon>Merismopediaceae</taxon>
        <taxon>Merismopedia</taxon>
    </lineage>
</organism>
<dbReference type="RefSeq" id="WP_106288242.1">
    <property type="nucleotide sequence ID" value="NZ_CAWNTC010000005.1"/>
</dbReference>
<dbReference type="EMBL" id="PVWJ01000033">
    <property type="protein sequence ID" value="PSB03394.1"/>
    <property type="molecule type" value="Genomic_DNA"/>
</dbReference>
<dbReference type="GO" id="GO:0008237">
    <property type="term" value="F:metallopeptidase activity"/>
    <property type="evidence" value="ECO:0007669"/>
    <property type="project" value="UniProtKB-KW"/>
</dbReference>
<keyword evidence="1" id="KW-0472">Membrane</keyword>
<feature type="transmembrane region" description="Helical" evidence="1">
    <location>
        <begin position="12"/>
        <end position="40"/>
    </location>
</feature>
<sequence length="306" mass="33828">MSWFKQIKQQWLGLIVATPALVKVLGFFSIWVVCWLPIAIPLAHWLSWHPLQPLQTSQKLYLITSLYLIAPVIISGAIRYSQKFWSSYGVSLTNFTNILISLVIGIALALGGLAIAFLLENALGWVDWEAESWLKLVDISIPILLLALFIGACEELIFRGFIQTELQEDYSPLIATVITSSIFAVSHLVWEWDKTLPEVPGLWLLGVVLTQARWVNGGNLSLAWGLHAGWVWGLTCLDTAQILVYTGKGSEWFTGWGGNPLAGGSGIFCLLLTAVAIQLLPFPDPLPSMPQVMTMVRGLTKDREVG</sequence>
<proteinExistence type="predicted"/>
<feature type="transmembrane region" description="Helical" evidence="1">
    <location>
        <begin position="98"/>
        <end position="119"/>
    </location>
</feature>
<evidence type="ECO:0000259" key="2">
    <source>
        <dbReference type="Pfam" id="PF02517"/>
    </source>
</evidence>
<evidence type="ECO:0000256" key="1">
    <source>
        <dbReference type="SAM" id="Phobius"/>
    </source>
</evidence>
<protein>
    <submittedName>
        <fullName evidence="3">CPBP family intramembrane metalloprotease domain-containing protein</fullName>
    </submittedName>
</protein>
<dbReference type="AlphaFoldDB" id="A0A2T1C590"/>
<keyword evidence="1" id="KW-1133">Transmembrane helix</keyword>
<keyword evidence="4" id="KW-1185">Reference proteome</keyword>
<evidence type="ECO:0000313" key="4">
    <source>
        <dbReference type="Proteomes" id="UP000238762"/>
    </source>
</evidence>
<feature type="transmembrane region" description="Helical" evidence="1">
    <location>
        <begin position="261"/>
        <end position="280"/>
    </location>
</feature>
<dbReference type="InterPro" id="IPR003675">
    <property type="entry name" value="Rce1/LyrA-like_dom"/>
</dbReference>
<dbReference type="GO" id="GO:0080120">
    <property type="term" value="P:CAAX-box protein maturation"/>
    <property type="evidence" value="ECO:0007669"/>
    <property type="project" value="UniProtKB-ARBA"/>
</dbReference>
<name>A0A2T1C590_9CYAN</name>
<keyword evidence="3" id="KW-0378">Hydrolase</keyword>
<keyword evidence="3" id="KW-0645">Protease</keyword>
<dbReference type="Pfam" id="PF02517">
    <property type="entry name" value="Rce1-like"/>
    <property type="match status" value="1"/>
</dbReference>
<feature type="transmembrane region" description="Helical" evidence="1">
    <location>
        <begin position="60"/>
        <end position="78"/>
    </location>
</feature>
<keyword evidence="3" id="KW-0482">Metalloprotease</keyword>
<dbReference type="OrthoDB" id="3034706at2"/>
<reference evidence="3 4" key="2">
    <citation type="submission" date="2018-03" db="EMBL/GenBank/DDBJ databases">
        <title>The ancient ancestry and fast evolution of plastids.</title>
        <authorList>
            <person name="Moore K.R."/>
            <person name="Magnabosco C."/>
            <person name="Momper L."/>
            <person name="Gold D.A."/>
            <person name="Bosak T."/>
            <person name="Fournier G.P."/>
        </authorList>
    </citation>
    <scope>NUCLEOTIDE SEQUENCE [LARGE SCALE GENOMIC DNA]</scope>
    <source>
        <strain evidence="3 4">CCAP 1448/3</strain>
    </source>
</reference>
<feature type="transmembrane region" description="Helical" evidence="1">
    <location>
        <begin position="139"/>
        <end position="158"/>
    </location>
</feature>
<accession>A0A2T1C590</accession>
<feature type="domain" description="CAAX prenyl protease 2/Lysostaphin resistance protein A-like" evidence="2">
    <location>
        <begin position="141"/>
        <end position="231"/>
    </location>
</feature>
<reference evidence="3 4" key="1">
    <citation type="submission" date="2018-02" db="EMBL/GenBank/DDBJ databases">
        <authorList>
            <person name="Cohen D.B."/>
            <person name="Kent A.D."/>
        </authorList>
    </citation>
    <scope>NUCLEOTIDE SEQUENCE [LARGE SCALE GENOMIC DNA]</scope>
    <source>
        <strain evidence="3 4">CCAP 1448/3</strain>
    </source>
</reference>
<dbReference type="PANTHER" id="PTHR43592">
    <property type="entry name" value="CAAX AMINO TERMINAL PROTEASE"/>
    <property type="match status" value="1"/>
</dbReference>
<dbReference type="PANTHER" id="PTHR43592:SF27">
    <property type="entry name" value="SLL0360 PROTEIN"/>
    <property type="match status" value="1"/>
</dbReference>
<evidence type="ECO:0000313" key="3">
    <source>
        <dbReference type="EMBL" id="PSB03394.1"/>
    </source>
</evidence>
<keyword evidence="1" id="KW-0812">Transmembrane</keyword>
<gene>
    <name evidence="3" type="ORF">C7B64_08630</name>
</gene>
<feature type="transmembrane region" description="Helical" evidence="1">
    <location>
        <begin position="170"/>
        <end position="190"/>
    </location>
</feature>
<dbReference type="Proteomes" id="UP000238762">
    <property type="component" value="Unassembled WGS sequence"/>
</dbReference>
<dbReference type="GO" id="GO:0004175">
    <property type="term" value="F:endopeptidase activity"/>
    <property type="evidence" value="ECO:0007669"/>
    <property type="project" value="UniProtKB-ARBA"/>
</dbReference>
<comment type="caution">
    <text evidence="3">The sequence shown here is derived from an EMBL/GenBank/DDBJ whole genome shotgun (WGS) entry which is preliminary data.</text>
</comment>
<dbReference type="GO" id="GO:0006508">
    <property type="term" value="P:proteolysis"/>
    <property type="evidence" value="ECO:0007669"/>
    <property type="project" value="UniProtKB-KW"/>
</dbReference>